<name>A0ABU0ECX9_9CELL</name>
<organism evidence="1 2">
    <name type="scientific">Cellulomonas humilata</name>
    <dbReference type="NCBI Taxonomy" id="144055"/>
    <lineage>
        <taxon>Bacteria</taxon>
        <taxon>Bacillati</taxon>
        <taxon>Actinomycetota</taxon>
        <taxon>Actinomycetes</taxon>
        <taxon>Micrococcales</taxon>
        <taxon>Cellulomonadaceae</taxon>
        <taxon>Cellulomonas</taxon>
    </lineage>
</organism>
<reference evidence="1 2" key="1">
    <citation type="submission" date="2023-07" db="EMBL/GenBank/DDBJ databases">
        <title>Sorghum-associated microbial communities from plants grown in Nebraska, USA.</title>
        <authorList>
            <person name="Schachtman D."/>
        </authorList>
    </citation>
    <scope>NUCLEOTIDE SEQUENCE [LARGE SCALE GENOMIC DNA]</scope>
    <source>
        <strain evidence="1 2">BE332</strain>
    </source>
</reference>
<dbReference type="RefSeq" id="WP_307491016.1">
    <property type="nucleotide sequence ID" value="NZ_JAUSVB010000002.1"/>
</dbReference>
<protein>
    <submittedName>
        <fullName evidence="1">Uncharacterized protein</fullName>
    </submittedName>
</protein>
<dbReference type="Proteomes" id="UP001239626">
    <property type="component" value="Unassembled WGS sequence"/>
</dbReference>
<sequence length="287" mass="29528">MTETRLLPFGAAPVPTSGAEVESRVTALLATLAQPGVGGLGGVRTAAEVDGADIPSLRVDASGVTVDDQRLTAVRPAAPSVDVVHRVPGSVRRLEVVAHPASVRGVPAEVDVSASDVRFDWVVGADDQLYVEVREPSDAEPVVGTARIAVAHRDLVAAVRTVLAAVLQDKGFTLTALDLDLQNRGPRALAVRADAKVQRSFLRAGVTVTASASIDRSLVLEVGDVTISSSNPIVEGFIGPFRSKVAAEANRTIDLAAQLPAGVTVSDVSIAAGDDVVISVTFGQPAG</sequence>
<dbReference type="EMBL" id="JAUSVB010000002">
    <property type="protein sequence ID" value="MDQ0373129.1"/>
    <property type="molecule type" value="Genomic_DNA"/>
</dbReference>
<keyword evidence="2" id="KW-1185">Reference proteome</keyword>
<gene>
    <name evidence="1" type="ORF">J2X26_001440</name>
</gene>
<evidence type="ECO:0000313" key="1">
    <source>
        <dbReference type="EMBL" id="MDQ0373129.1"/>
    </source>
</evidence>
<evidence type="ECO:0000313" key="2">
    <source>
        <dbReference type="Proteomes" id="UP001239626"/>
    </source>
</evidence>
<accession>A0ABU0ECX9</accession>
<proteinExistence type="predicted"/>
<comment type="caution">
    <text evidence="1">The sequence shown here is derived from an EMBL/GenBank/DDBJ whole genome shotgun (WGS) entry which is preliminary data.</text>
</comment>